<sequence>MLNIDFISLGEFLLTEKSVEFQVFEAEWLETDKYPAISKINLQE</sequence>
<gene>
    <name evidence="1" type="ORF">AQPE_2497</name>
</gene>
<dbReference type="KEGG" id="anf:AQPE_2497"/>
<evidence type="ECO:0000313" key="2">
    <source>
        <dbReference type="Proteomes" id="UP001193389"/>
    </source>
</evidence>
<protein>
    <submittedName>
        <fullName evidence="1">Uncharacterized protein</fullName>
    </submittedName>
</protein>
<dbReference type="Proteomes" id="UP001193389">
    <property type="component" value="Chromosome"/>
</dbReference>
<proteinExistence type="predicted"/>
<dbReference type="AlphaFoldDB" id="A0A5K7SA05"/>
<reference evidence="1" key="1">
    <citation type="journal article" date="2020" name="Int. J. Syst. Evol. Microbiol.">
        <title>Aquipluma nitroreducens gen. nov. sp. nov., a novel facultatively anaerobic bacterium isolated from a freshwater lake.</title>
        <authorList>
            <person name="Watanabe M."/>
            <person name="Kojima H."/>
            <person name="Fukui M."/>
        </authorList>
    </citation>
    <scope>NUCLEOTIDE SEQUENCE</scope>
    <source>
        <strain evidence="1">MeG22</strain>
    </source>
</reference>
<dbReference type="EMBL" id="AP018694">
    <property type="protein sequence ID" value="BBE18335.1"/>
    <property type="molecule type" value="Genomic_DNA"/>
</dbReference>
<name>A0A5K7SA05_9BACT</name>
<accession>A0A5K7SA05</accession>
<organism evidence="1 2">
    <name type="scientific">Aquipluma nitroreducens</name>
    <dbReference type="NCBI Taxonomy" id="2010828"/>
    <lineage>
        <taxon>Bacteria</taxon>
        <taxon>Pseudomonadati</taxon>
        <taxon>Bacteroidota</taxon>
        <taxon>Bacteroidia</taxon>
        <taxon>Marinilabiliales</taxon>
        <taxon>Prolixibacteraceae</taxon>
        <taxon>Aquipluma</taxon>
    </lineage>
</organism>
<keyword evidence="2" id="KW-1185">Reference proteome</keyword>
<evidence type="ECO:0000313" key="1">
    <source>
        <dbReference type="EMBL" id="BBE18335.1"/>
    </source>
</evidence>